<evidence type="ECO:0000256" key="1">
    <source>
        <dbReference type="SAM" id="MobiDB-lite"/>
    </source>
</evidence>
<dbReference type="SUPFAM" id="SSF55469">
    <property type="entry name" value="FMN-dependent nitroreductase-like"/>
    <property type="match status" value="2"/>
</dbReference>
<dbReference type="Proteomes" id="UP001621964">
    <property type="component" value="Unassembled WGS sequence"/>
</dbReference>
<dbReference type="InterPro" id="IPR029479">
    <property type="entry name" value="Nitroreductase"/>
</dbReference>
<sequence>MNSDQLSSLVSAATRAPSGHNTQPWHFTATGNEIVISPDYSRELPAVDGNRRELFISLGCAAENLCLQASVLGYTTETLLDGDNIRLRLQASEQTAADPLAAYINQRQTNRSMYNGSLIPESSLQTIPLQPSADGIKIHLFSRQSETFNLLTEAVIQGNAAQMADPAFKTELLSWIRFNKKHAEHSNDGVSYAALGAPNLPRWISEPIVKLMLNADTQNKADRKKIAASSHLALITSPADHIDDWVATGRSLQRFLLHLTQQGIAHAYLNQPCEVPTLRQQLQSELFPNGGEQPQLLLRLGYAAPLPFARRRPLHEVIQQP</sequence>
<dbReference type="NCBIfam" id="NF047509">
    <property type="entry name" value="Rv3131_FMN_oxido"/>
    <property type="match status" value="1"/>
</dbReference>
<proteinExistence type="predicted"/>
<dbReference type="Gene3D" id="3.40.109.10">
    <property type="entry name" value="NADH Oxidase"/>
    <property type="match status" value="2"/>
</dbReference>
<dbReference type="EMBL" id="JBJGEB010000002">
    <property type="protein sequence ID" value="MFK7641297.1"/>
    <property type="molecule type" value="Genomic_DNA"/>
</dbReference>
<comment type="caution">
    <text evidence="3">The sequence shown here is derived from an EMBL/GenBank/DDBJ whole genome shotgun (WGS) entry which is preliminary data.</text>
</comment>
<keyword evidence="4" id="KW-1185">Reference proteome</keyword>
<dbReference type="InterPro" id="IPR050627">
    <property type="entry name" value="Nitroreductase/BluB"/>
</dbReference>
<gene>
    <name evidence="3" type="ORF">ACI43T_02120</name>
</gene>
<feature type="domain" description="Nitroreductase" evidence="2">
    <location>
        <begin position="4"/>
        <end position="31"/>
    </location>
</feature>
<protein>
    <submittedName>
        <fullName evidence="3">Acg family FMN-binding oxidoreductase</fullName>
    </submittedName>
</protein>
<feature type="compositionally biased region" description="Polar residues" evidence="1">
    <location>
        <begin position="1"/>
        <end position="11"/>
    </location>
</feature>
<reference evidence="3 4" key="1">
    <citation type="submission" date="2024-11" db="EMBL/GenBank/DDBJ databases">
        <authorList>
            <person name="Mikucki A.G."/>
            <person name="Kahler C.M."/>
        </authorList>
    </citation>
    <scope>NUCLEOTIDE SEQUENCE [LARGE SCALE GENOMIC DNA]</scope>
    <source>
        <strain evidence="3 4">EXNM717</strain>
    </source>
</reference>
<feature type="region of interest" description="Disordered" evidence="1">
    <location>
        <begin position="1"/>
        <end position="24"/>
    </location>
</feature>
<dbReference type="InterPro" id="IPR000415">
    <property type="entry name" value="Nitroreductase-like"/>
</dbReference>
<evidence type="ECO:0000313" key="3">
    <source>
        <dbReference type="EMBL" id="MFK7641297.1"/>
    </source>
</evidence>
<dbReference type="Pfam" id="PF00881">
    <property type="entry name" value="Nitroreductase"/>
    <property type="match status" value="1"/>
</dbReference>
<dbReference type="PANTHER" id="PTHR23026">
    <property type="entry name" value="NADPH NITROREDUCTASE"/>
    <property type="match status" value="1"/>
</dbReference>
<dbReference type="RefSeq" id="WP_405385411.1">
    <property type="nucleotide sequence ID" value="NZ_JBJGEB010000002.1"/>
</dbReference>
<organism evidence="3 4">
    <name type="scientific">Neisseria oralis</name>
    <dbReference type="NCBI Taxonomy" id="1107316"/>
    <lineage>
        <taxon>Bacteria</taxon>
        <taxon>Pseudomonadati</taxon>
        <taxon>Pseudomonadota</taxon>
        <taxon>Betaproteobacteria</taxon>
        <taxon>Neisseriales</taxon>
        <taxon>Neisseriaceae</taxon>
        <taxon>Neisseria</taxon>
    </lineage>
</organism>
<dbReference type="PANTHER" id="PTHR23026:SF123">
    <property type="entry name" value="NAD(P)H NITROREDUCTASE RV3131-RELATED"/>
    <property type="match status" value="1"/>
</dbReference>
<evidence type="ECO:0000259" key="2">
    <source>
        <dbReference type="Pfam" id="PF00881"/>
    </source>
</evidence>
<evidence type="ECO:0000313" key="4">
    <source>
        <dbReference type="Proteomes" id="UP001621964"/>
    </source>
</evidence>
<accession>A0ABW8Q366</accession>
<name>A0ABW8Q366_9NEIS</name>